<reference evidence="2" key="1">
    <citation type="journal article" date="2013" name="Mol. Plant Microbe Interact.">
        <title>Global aspects of pacC regulation of pathogenicity genes in Colletotrichum gloeosporioides as revealed by transcriptome analysis.</title>
        <authorList>
            <person name="Alkan N."/>
            <person name="Meng X."/>
            <person name="Friedlander G."/>
            <person name="Reuveni E."/>
            <person name="Sukno S."/>
            <person name="Sherman A."/>
            <person name="Thon M."/>
            <person name="Fluhr R."/>
            <person name="Prusky D."/>
        </authorList>
    </citation>
    <scope>NUCLEOTIDE SEQUENCE [LARGE SCALE GENOMIC DNA]</scope>
    <source>
        <strain evidence="2">Cg-14</strain>
    </source>
</reference>
<gene>
    <name evidence="1" type="ORF">CGLO_09639</name>
</gene>
<dbReference type="Proteomes" id="UP000015530">
    <property type="component" value="Unassembled WGS sequence"/>
</dbReference>
<accession>T0LGX6</accession>
<sequence length="43" mass="4766">MDCDRSTGFASLAKGPLPMADTSFALNKGRIMADWHRAARKRD</sequence>
<name>T0LGX6_COLGC</name>
<protein>
    <submittedName>
        <fullName evidence="1">Uncharacterized protein</fullName>
    </submittedName>
</protein>
<proteinExistence type="predicted"/>
<evidence type="ECO:0000313" key="2">
    <source>
        <dbReference type="Proteomes" id="UP000015530"/>
    </source>
</evidence>
<dbReference type="EMBL" id="AMYD01001938">
    <property type="protein sequence ID" value="EQB50876.1"/>
    <property type="molecule type" value="Genomic_DNA"/>
</dbReference>
<organism evidence="1 2">
    <name type="scientific">Colletotrichum gloeosporioides (strain Cg-14)</name>
    <name type="common">Anthracnose fungus</name>
    <name type="synonym">Glomerella cingulata</name>
    <dbReference type="NCBI Taxonomy" id="1237896"/>
    <lineage>
        <taxon>Eukaryota</taxon>
        <taxon>Fungi</taxon>
        <taxon>Dikarya</taxon>
        <taxon>Ascomycota</taxon>
        <taxon>Pezizomycotina</taxon>
        <taxon>Sordariomycetes</taxon>
        <taxon>Hypocreomycetidae</taxon>
        <taxon>Glomerellales</taxon>
        <taxon>Glomerellaceae</taxon>
        <taxon>Colletotrichum</taxon>
        <taxon>Colletotrichum gloeosporioides species complex</taxon>
    </lineage>
</organism>
<dbReference type="HOGENOM" id="CLU_3242096_0_0_1"/>
<comment type="caution">
    <text evidence="1">The sequence shown here is derived from an EMBL/GenBank/DDBJ whole genome shotgun (WGS) entry which is preliminary data.</text>
</comment>
<evidence type="ECO:0000313" key="1">
    <source>
        <dbReference type="EMBL" id="EQB50876.1"/>
    </source>
</evidence>
<dbReference type="AlphaFoldDB" id="T0LGX6"/>